<protein>
    <recommendedName>
        <fullName evidence="3">Lipoprotein</fullName>
    </recommendedName>
</protein>
<dbReference type="RefSeq" id="WP_138539868.1">
    <property type="nucleotide sequence ID" value="NZ_CP045430.1"/>
</dbReference>
<dbReference type="EMBL" id="CP045430">
    <property type="protein sequence ID" value="QPB85670.1"/>
    <property type="molecule type" value="Genomic_DNA"/>
</dbReference>
<evidence type="ECO:0008006" key="3">
    <source>
        <dbReference type="Google" id="ProtNLM"/>
    </source>
</evidence>
<accession>A0A5S3UP86</accession>
<dbReference type="AlphaFoldDB" id="A0A5S3UP86"/>
<sequence length="146" mass="16385">MVKQIRSVVASIVMLSGLLSSCVLSAAPQKVSFYDLIVNKADYRGKEVSVQGVASTGSKDMYLYASFEAYNHYAFNNSFKLSIAQLDEEIRKEFEGKWVEVIATFDYVENTQTSGSLTVVSYLKRLPDRAGKTSRYAIYPQEIKKP</sequence>
<dbReference type="Proteomes" id="UP000305729">
    <property type="component" value="Chromosome 2"/>
</dbReference>
<reference evidence="1 2" key="1">
    <citation type="submission" date="2019-10" db="EMBL/GenBank/DDBJ databases">
        <title>Pseudoalteromonas rubra S4059.</title>
        <authorList>
            <person name="Paulsen S."/>
            <person name="Wang X."/>
        </authorList>
    </citation>
    <scope>NUCLEOTIDE SEQUENCE [LARGE SCALE GENOMIC DNA]</scope>
    <source>
        <strain evidence="1 2">S4059</strain>
    </source>
</reference>
<proteinExistence type="predicted"/>
<name>A0A5S3UP86_9GAMM</name>
<evidence type="ECO:0000313" key="2">
    <source>
        <dbReference type="Proteomes" id="UP000305729"/>
    </source>
</evidence>
<gene>
    <name evidence="1" type="ORF">CWC22_021925</name>
</gene>
<evidence type="ECO:0000313" key="1">
    <source>
        <dbReference type="EMBL" id="QPB85670.1"/>
    </source>
</evidence>
<dbReference type="PROSITE" id="PS51257">
    <property type="entry name" value="PROKAR_LIPOPROTEIN"/>
    <property type="match status" value="1"/>
</dbReference>
<organism evidence="1 2">
    <name type="scientific">Pseudoalteromonas rubra</name>
    <dbReference type="NCBI Taxonomy" id="43658"/>
    <lineage>
        <taxon>Bacteria</taxon>
        <taxon>Pseudomonadati</taxon>
        <taxon>Pseudomonadota</taxon>
        <taxon>Gammaproteobacteria</taxon>
        <taxon>Alteromonadales</taxon>
        <taxon>Pseudoalteromonadaceae</taxon>
        <taxon>Pseudoalteromonas</taxon>
    </lineage>
</organism>